<protein>
    <submittedName>
        <fullName evidence="2">Uncharacterized protein</fullName>
    </submittedName>
</protein>
<evidence type="ECO:0000313" key="2">
    <source>
        <dbReference type="EMBL" id="MCC0095210.1"/>
    </source>
</evidence>
<gene>
    <name evidence="2" type="ORF">K7B10_10515</name>
</gene>
<evidence type="ECO:0000256" key="1">
    <source>
        <dbReference type="SAM" id="MobiDB-lite"/>
    </source>
</evidence>
<sequence length="277" mass="29883">MVLVLLAAAPAFAAPAGSKERDVQLVYCLDASHRAELFTAAARLGLLQPAASAPVSVMATDSVMPTASVGRMTPQAWSVRRQDDFARACSALMGAAADAPGAAAEEKKGENGWFETFLTSLPLLAVGALLTLGGQSWERTSVERRLLKQQLESGRTSFRAAAREYLRNYEDDPAADHTAVLTAREALGAALAQISAPGARRARAHRLADELPLARPLPEFDGDRRLGTDARARRAQEVRQSVDRKLSAVSDLNRRGFQRRWRTARERLARTTPGAAA</sequence>
<evidence type="ECO:0000313" key="3">
    <source>
        <dbReference type="Proteomes" id="UP001520654"/>
    </source>
</evidence>
<comment type="caution">
    <text evidence="2">The sequence shown here is derived from an EMBL/GenBank/DDBJ whole genome shotgun (WGS) entry which is preliminary data.</text>
</comment>
<dbReference type="RefSeq" id="WP_229335878.1">
    <property type="nucleotide sequence ID" value="NZ_JAINUL010000001.1"/>
</dbReference>
<proteinExistence type="predicted"/>
<dbReference type="EMBL" id="JAINUL010000001">
    <property type="protein sequence ID" value="MCC0095210.1"/>
    <property type="molecule type" value="Genomic_DNA"/>
</dbReference>
<feature type="region of interest" description="Disordered" evidence="1">
    <location>
        <begin position="218"/>
        <end position="245"/>
    </location>
</feature>
<keyword evidence="3" id="KW-1185">Reference proteome</keyword>
<feature type="compositionally biased region" description="Basic and acidic residues" evidence="1">
    <location>
        <begin position="221"/>
        <end position="245"/>
    </location>
</feature>
<name>A0ABS8E234_9ACTN</name>
<accession>A0ABS8E234</accession>
<organism evidence="2 3">
    <name type="scientific">Streptomyces flavotricini</name>
    <dbReference type="NCBI Taxonomy" id="66888"/>
    <lineage>
        <taxon>Bacteria</taxon>
        <taxon>Bacillati</taxon>
        <taxon>Actinomycetota</taxon>
        <taxon>Actinomycetes</taxon>
        <taxon>Kitasatosporales</taxon>
        <taxon>Streptomycetaceae</taxon>
        <taxon>Streptomyces</taxon>
    </lineage>
</organism>
<dbReference type="Proteomes" id="UP001520654">
    <property type="component" value="Unassembled WGS sequence"/>
</dbReference>
<reference evidence="2 3" key="1">
    <citation type="submission" date="2021-08" db="EMBL/GenBank/DDBJ databases">
        <title>Genomic Architecture of Streptomyces flavotricini NGL1 and Streptomyces erythrochromogenes HMS4 With Differential Plant Beneficial attributes and laccase production capabilities.</title>
        <authorList>
            <person name="Salwan R."/>
            <person name="Kaur R."/>
            <person name="Sharma V."/>
        </authorList>
    </citation>
    <scope>NUCLEOTIDE SEQUENCE [LARGE SCALE GENOMIC DNA]</scope>
    <source>
        <strain evidence="2 3">NGL1</strain>
    </source>
</reference>